<accession>A0ABN7NXL6</accession>
<dbReference type="EMBL" id="CAJPIN010007044">
    <property type="protein sequence ID" value="CAG2058321.1"/>
    <property type="molecule type" value="Genomic_DNA"/>
</dbReference>
<keyword evidence="2" id="KW-1185">Reference proteome</keyword>
<evidence type="ECO:0000313" key="1">
    <source>
        <dbReference type="EMBL" id="CAG2058321.1"/>
    </source>
</evidence>
<gene>
    <name evidence="1" type="ORF">TPAB3V08_LOCUS5293</name>
</gene>
<comment type="caution">
    <text evidence="1">The sequence shown here is derived from an EMBL/GenBank/DDBJ whole genome shotgun (WGS) entry which is preliminary data.</text>
</comment>
<organism evidence="1 2">
    <name type="scientific">Timema podura</name>
    <name type="common">Walking stick</name>
    <dbReference type="NCBI Taxonomy" id="61482"/>
    <lineage>
        <taxon>Eukaryota</taxon>
        <taxon>Metazoa</taxon>
        <taxon>Ecdysozoa</taxon>
        <taxon>Arthropoda</taxon>
        <taxon>Hexapoda</taxon>
        <taxon>Insecta</taxon>
        <taxon>Pterygota</taxon>
        <taxon>Neoptera</taxon>
        <taxon>Polyneoptera</taxon>
        <taxon>Phasmatodea</taxon>
        <taxon>Timematodea</taxon>
        <taxon>Timematoidea</taxon>
        <taxon>Timematidae</taxon>
        <taxon>Timema</taxon>
    </lineage>
</organism>
<protein>
    <submittedName>
        <fullName evidence="1">Uncharacterized protein</fullName>
    </submittedName>
</protein>
<proteinExistence type="predicted"/>
<name>A0ABN7NXL6_TIMPD</name>
<evidence type="ECO:0000313" key="2">
    <source>
        <dbReference type="Proteomes" id="UP001153148"/>
    </source>
</evidence>
<dbReference type="Proteomes" id="UP001153148">
    <property type="component" value="Unassembled WGS sequence"/>
</dbReference>
<sequence length="78" mass="9267">MQRKEGGTEEKGQPDTVTTWIIQLPSHTWENRAIYNVYLKHCIKLWQAIPWVSKNRVRFDKMKFDSIGSKKEVGEQQF</sequence>
<reference evidence="1" key="1">
    <citation type="submission" date="2021-03" db="EMBL/GenBank/DDBJ databases">
        <authorList>
            <person name="Tran Van P."/>
        </authorList>
    </citation>
    <scope>NUCLEOTIDE SEQUENCE</scope>
</reference>